<evidence type="ECO:0000256" key="5">
    <source>
        <dbReference type="SAM" id="SignalP"/>
    </source>
</evidence>
<proteinExistence type="predicted"/>
<keyword evidence="5" id="KW-0732">Signal</keyword>
<evidence type="ECO:0000256" key="1">
    <source>
        <dbReference type="ARBA" id="ARBA00022617"/>
    </source>
</evidence>
<dbReference type="KEGG" id="lcre:Pla8534_22210"/>
<dbReference type="Proteomes" id="UP000317648">
    <property type="component" value="Chromosome"/>
</dbReference>
<dbReference type="Pfam" id="PF13442">
    <property type="entry name" value="Cytochrome_CBB3"/>
    <property type="match status" value="1"/>
</dbReference>
<dbReference type="InterPro" id="IPR036909">
    <property type="entry name" value="Cyt_c-like_dom_sf"/>
</dbReference>
<keyword evidence="1" id="KW-0349">Heme</keyword>
<feature type="domain" description="DUF1587" evidence="7">
    <location>
        <begin position="123"/>
        <end position="186"/>
    </location>
</feature>
<keyword evidence="2" id="KW-0479">Metal-binding</keyword>
<dbReference type="InterPro" id="IPR013043">
    <property type="entry name" value="DUF1595"/>
</dbReference>
<evidence type="ECO:0000313" key="12">
    <source>
        <dbReference type="EMBL" id="QDU94431.1"/>
    </source>
</evidence>
<evidence type="ECO:0000259" key="9">
    <source>
        <dbReference type="Pfam" id="PF07631"/>
    </source>
</evidence>
<evidence type="ECO:0000259" key="11">
    <source>
        <dbReference type="Pfam" id="PF13442"/>
    </source>
</evidence>
<dbReference type="InterPro" id="IPR013039">
    <property type="entry name" value="DUF1588"/>
</dbReference>
<dbReference type="InterPro" id="IPR009056">
    <property type="entry name" value="Cyt_c-like_dom"/>
</dbReference>
<dbReference type="Pfam" id="PF07637">
    <property type="entry name" value="PSD5"/>
    <property type="match status" value="1"/>
</dbReference>
<organism evidence="12 13">
    <name type="scientific">Lignipirellula cremea</name>
    <dbReference type="NCBI Taxonomy" id="2528010"/>
    <lineage>
        <taxon>Bacteria</taxon>
        <taxon>Pseudomonadati</taxon>
        <taxon>Planctomycetota</taxon>
        <taxon>Planctomycetia</taxon>
        <taxon>Pirellulales</taxon>
        <taxon>Pirellulaceae</taxon>
        <taxon>Lignipirellula</taxon>
    </lineage>
</organism>
<evidence type="ECO:0000259" key="6">
    <source>
        <dbReference type="Pfam" id="PF07624"/>
    </source>
</evidence>
<feature type="domain" description="DUF1595" evidence="10">
    <location>
        <begin position="399"/>
        <end position="458"/>
    </location>
</feature>
<dbReference type="Pfam" id="PF07627">
    <property type="entry name" value="PSCyt3"/>
    <property type="match status" value="1"/>
</dbReference>
<reference evidence="12 13" key="1">
    <citation type="submission" date="2019-02" db="EMBL/GenBank/DDBJ databases">
        <title>Deep-cultivation of Planctomycetes and their phenomic and genomic characterization uncovers novel biology.</title>
        <authorList>
            <person name="Wiegand S."/>
            <person name="Jogler M."/>
            <person name="Boedeker C."/>
            <person name="Pinto D."/>
            <person name="Vollmers J."/>
            <person name="Rivas-Marin E."/>
            <person name="Kohn T."/>
            <person name="Peeters S.H."/>
            <person name="Heuer A."/>
            <person name="Rast P."/>
            <person name="Oberbeckmann S."/>
            <person name="Bunk B."/>
            <person name="Jeske O."/>
            <person name="Meyerdierks A."/>
            <person name="Storesund J.E."/>
            <person name="Kallscheuer N."/>
            <person name="Luecker S."/>
            <person name="Lage O.M."/>
            <person name="Pohl T."/>
            <person name="Merkel B.J."/>
            <person name="Hornburger P."/>
            <person name="Mueller R.-W."/>
            <person name="Bruemmer F."/>
            <person name="Labrenz M."/>
            <person name="Spormann A.M."/>
            <person name="Op den Camp H."/>
            <person name="Overmann J."/>
            <person name="Amann R."/>
            <person name="Jetten M.S.M."/>
            <person name="Mascher T."/>
            <person name="Medema M.H."/>
            <person name="Devos D.P."/>
            <person name="Kaster A.-K."/>
            <person name="Ovreas L."/>
            <person name="Rohde M."/>
            <person name="Galperin M.Y."/>
            <person name="Jogler C."/>
        </authorList>
    </citation>
    <scope>NUCLEOTIDE SEQUENCE [LARGE SCALE GENOMIC DNA]</scope>
    <source>
        <strain evidence="12 13">Pla85_3_4</strain>
    </source>
</reference>
<evidence type="ECO:0000259" key="7">
    <source>
        <dbReference type="Pfam" id="PF07626"/>
    </source>
</evidence>
<feature type="region of interest" description="Disordered" evidence="4">
    <location>
        <begin position="221"/>
        <end position="250"/>
    </location>
</feature>
<evidence type="ECO:0000259" key="8">
    <source>
        <dbReference type="Pfam" id="PF07627"/>
    </source>
</evidence>
<dbReference type="EMBL" id="CP036433">
    <property type="protein sequence ID" value="QDU94431.1"/>
    <property type="molecule type" value="Genomic_DNA"/>
</dbReference>
<name>A0A518DRH1_9BACT</name>
<gene>
    <name evidence="12" type="ORF">Pla8534_22210</name>
</gene>
<evidence type="ECO:0000259" key="10">
    <source>
        <dbReference type="Pfam" id="PF07637"/>
    </source>
</evidence>
<dbReference type="InterPro" id="IPR011478">
    <property type="entry name" value="DUF1585"/>
</dbReference>
<feature type="domain" description="DUF1588" evidence="8">
    <location>
        <begin position="610"/>
        <end position="705"/>
    </location>
</feature>
<evidence type="ECO:0000256" key="4">
    <source>
        <dbReference type="SAM" id="MobiDB-lite"/>
    </source>
</evidence>
<dbReference type="Pfam" id="PF07631">
    <property type="entry name" value="PSD4"/>
    <property type="match status" value="1"/>
</dbReference>
<evidence type="ECO:0008006" key="14">
    <source>
        <dbReference type="Google" id="ProtNLM"/>
    </source>
</evidence>
<dbReference type="RefSeq" id="WP_145052836.1">
    <property type="nucleotide sequence ID" value="NZ_CP036433.1"/>
</dbReference>
<feature type="domain" description="Cytochrome c" evidence="11">
    <location>
        <begin position="32"/>
        <end position="102"/>
    </location>
</feature>
<evidence type="ECO:0000256" key="2">
    <source>
        <dbReference type="ARBA" id="ARBA00022723"/>
    </source>
</evidence>
<feature type="signal peptide" evidence="5">
    <location>
        <begin position="1"/>
        <end position="20"/>
    </location>
</feature>
<dbReference type="InterPro" id="IPR013042">
    <property type="entry name" value="DUF1592"/>
</dbReference>
<accession>A0A518DRH1</accession>
<protein>
    <recommendedName>
        <fullName evidence="14">Planctomycete cytochrome C</fullName>
    </recommendedName>
</protein>
<feature type="domain" description="DUF1592" evidence="9">
    <location>
        <begin position="463"/>
        <end position="590"/>
    </location>
</feature>
<dbReference type="SUPFAM" id="SSF46626">
    <property type="entry name" value="Cytochrome c"/>
    <property type="match status" value="1"/>
</dbReference>
<dbReference type="InterPro" id="IPR013036">
    <property type="entry name" value="DUF1587"/>
</dbReference>
<dbReference type="GO" id="GO:0009055">
    <property type="term" value="F:electron transfer activity"/>
    <property type="evidence" value="ECO:0007669"/>
    <property type="project" value="InterPro"/>
</dbReference>
<dbReference type="AlphaFoldDB" id="A0A518DRH1"/>
<dbReference type="Pfam" id="PF07626">
    <property type="entry name" value="PSD3"/>
    <property type="match status" value="1"/>
</dbReference>
<feature type="domain" description="DUF1585" evidence="6">
    <location>
        <begin position="735"/>
        <end position="807"/>
    </location>
</feature>
<dbReference type="GO" id="GO:0020037">
    <property type="term" value="F:heme binding"/>
    <property type="evidence" value="ECO:0007669"/>
    <property type="project" value="InterPro"/>
</dbReference>
<dbReference type="OrthoDB" id="175242at2"/>
<sequence length="810" mass="89630" precursor="true">MRYLLILFTLLLAVPTSARADDASLTFRQRVQPILQSHCTDCHGGAKPAAKLDLTATPSLEELQSQARHWFQVLERVEAGAMPPDDAEPLKPADKQQLVGWIRQDLTQLLVEQQRQAGRSKFRRLSRQEYANTLQDVFGIRPPVVKRMPGDGRIDGYDKISAALPFSPAATEGQLLIAEDLVPRMFQHPTTQETFRLWSFGSEQSKGHLLELDDNWNVSFNSDTNSGPLRKSNPDGTPGRGSPSPRKPGLHRLRIHAYGYQTDKPLPVGIYVGHVSAYPQILDLVKVVDIPPGKPAIVETDIYLRTRLDSDLGTSDGMRLIPLGLGVPVPKNTLASKRGTGPGLAIQYVDVEELEATLPGQELLLGGLPEDIQLVLNSRRNQTLVQSKLDREAFEAAMQANFARIGSRLFRRDLTDAERAHCMQSLMAALDAGVPLQAAYVTEVTAMLTSPDFLCVIEEPGPLSDFALASRLSYFLWNSTPDEELLEVARQGKLSDPKVLREQTERLLNDPRSDRFVDDFLAQWLGLWGIDNTTPDKDLYSEYDEELKISSMLETPATFRRMLDENLSVRDFVAPDWAMVNSRLAEFYGIPGVEGFQIRQVRLPADTPYGGIWTQASTLKVTANGTLTSPVKRGVWVAERLLGIRIPPPPSNIDPVDPDTRGAKTLREQLALHSQQGSCKACHARFDPYGFALESFDVMGGFRTHYRVLNPEAGKGEKKWTDGLPVDSTGVTPAGEPFTGVRELRAKLAADPAQLGRGVTRHLLTYATGEPATPIDQPTIDAIVAQAARDNYGLRSLVHGVIQSDLFRHK</sequence>
<keyword evidence="3" id="KW-0408">Iron</keyword>
<evidence type="ECO:0000256" key="3">
    <source>
        <dbReference type="ARBA" id="ARBA00023004"/>
    </source>
</evidence>
<evidence type="ECO:0000313" key="13">
    <source>
        <dbReference type="Proteomes" id="UP000317648"/>
    </source>
</evidence>
<feature type="chain" id="PRO_5021962987" description="Planctomycete cytochrome C" evidence="5">
    <location>
        <begin position="21"/>
        <end position="810"/>
    </location>
</feature>
<dbReference type="Pfam" id="PF07624">
    <property type="entry name" value="PSD2"/>
    <property type="match status" value="1"/>
</dbReference>
<dbReference type="GO" id="GO:0046872">
    <property type="term" value="F:metal ion binding"/>
    <property type="evidence" value="ECO:0007669"/>
    <property type="project" value="UniProtKB-KW"/>
</dbReference>
<keyword evidence="13" id="KW-1185">Reference proteome</keyword>